<name>A0A1L2CUQ7_9CAUD</name>
<dbReference type="SUPFAM" id="SSF53300">
    <property type="entry name" value="vWA-like"/>
    <property type="match status" value="1"/>
</dbReference>
<evidence type="ECO:0000313" key="4">
    <source>
        <dbReference type="Proteomes" id="UP000223891"/>
    </source>
</evidence>
<feature type="domain" description="DUF7788" evidence="2">
    <location>
        <begin position="299"/>
        <end position="486"/>
    </location>
</feature>
<dbReference type="PANTHER" id="PTHR31373">
    <property type="entry name" value="OS06G0652100 PROTEIN"/>
    <property type="match status" value="1"/>
</dbReference>
<dbReference type="Gene3D" id="3.40.50.410">
    <property type="entry name" value="von Willebrand factor, type A domain"/>
    <property type="match status" value="1"/>
</dbReference>
<dbReference type="Pfam" id="PF11443">
    <property type="entry name" value="DUF2828"/>
    <property type="match status" value="2"/>
</dbReference>
<evidence type="ECO:0000313" key="3">
    <source>
        <dbReference type="EMBL" id="AMM43748.1"/>
    </source>
</evidence>
<feature type="domain" description="DUF2828" evidence="1">
    <location>
        <begin position="22"/>
        <end position="122"/>
    </location>
</feature>
<dbReference type="Pfam" id="PF25043">
    <property type="entry name" value="DUF7788"/>
    <property type="match status" value="1"/>
</dbReference>
<evidence type="ECO:0000259" key="2">
    <source>
        <dbReference type="Pfam" id="PF25043"/>
    </source>
</evidence>
<keyword evidence="4" id="KW-1185">Reference proteome</keyword>
<dbReference type="InterPro" id="IPR011205">
    <property type="entry name" value="UCP015417_vWA"/>
</dbReference>
<reference evidence="4" key="1">
    <citation type="submission" date="2016-01" db="EMBL/GenBank/DDBJ databases">
        <title>Isolation and Characterization of Enterobacteria phage CBB.</title>
        <authorList>
            <person name="Buttimer C.T.H."/>
            <person name="Hendrix H."/>
            <person name="Alexandre H."/>
            <person name="O'Mahony J."/>
            <person name="Lavigne R."/>
            <person name="Coffey A."/>
        </authorList>
    </citation>
    <scope>NUCLEOTIDE SEQUENCE [LARGE SCALE GENOMIC DNA]</scope>
</reference>
<dbReference type="PIRSF" id="PIRSF015417">
    <property type="entry name" value="T31B5_30_vWA"/>
    <property type="match status" value="1"/>
</dbReference>
<feature type="domain" description="DUF2828" evidence="1">
    <location>
        <begin position="144"/>
        <end position="289"/>
    </location>
</feature>
<accession>A0A1L2CUQ7</accession>
<dbReference type="InterPro" id="IPR056690">
    <property type="entry name" value="DUF7788"/>
</dbReference>
<organism evidence="3 4">
    <name type="scientific">Pectobacterium phage vB_PcaM_CBB</name>
    <dbReference type="NCBI Taxonomy" id="2772511"/>
    <lineage>
        <taxon>Viruses</taxon>
        <taxon>Duplodnaviria</taxon>
        <taxon>Heunggongvirae</taxon>
        <taxon>Uroviricota</taxon>
        <taxon>Caudoviricetes</taxon>
        <taxon>Mimasvirus</taxon>
        <taxon>Mimasvirus CBB</taxon>
    </lineage>
</organism>
<dbReference type="PANTHER" id="PTHR31373:SF27">
    <property type="entry name" value="TROVE DOMAIN-CONTAINING PROTEIN"/>
    <property type="match status" value="1"/>
</dbReference>
<protein>
    <submittedName>
        <fullName evidence="3">Structural protein</fullName>
    </submittedName>
</protein>
<proteinExistence type="predicted"/>
<dbReference type="EMBL" id="KU574722">
    <property type="protein sequence ID" value="AMM43748.1"/>
    <property type="molecule type" value="Genomic_DNA"/>
</dbReference>
<sequence>MSAFKNAVNNVNTTAANNRSTTANGGASLKSTLNPLVDLFFMIGSLRNKDLGAYKAQFDAAYAANSTLALQMILWARDIRGGAGERNTPRELLKYLEVKHPEDVLRVIPVLAEFGRWDDLLIFKTAAAKSVAYAAIAEALQAGNGLCAKWMPRIYKFKKNAQGVVDMNTTANKNRAHNNKIAREIMSVMNINERTYRKLLSSLSNTVEQKMCANEWDEIEYGKLPSVASSRYLPAFMKRDENRYREYLASLEKGEAKVNAGALFPYDVTRKLNTTAQATTLAVAQWNELKNFMGENTAVPMVDTSGSMTCRAGDSGLSCMDIAISLGLYIADKQEGAFKDLFLNFSTRPQIFELKGNNIAEKHRDLFRYTDSRYWGGSTNIEAAFQEVLRVAVAQQVPADQMPKNLIVLSDMEFNASTSGAWNTTAYNKAKADFARAGYELPVVVFWNLNARAGNNPVKFDQNNVAMVSGFSPTVLEAILSGEDVDPVQVMLRAIDTPRYRVLG</sequence>
<evidence type="ECO:0000259" key="1">
    <source>
        <dbReference type="Pfam" id="PF11443"/>
    </source>
</evidence>
<dbReference type="InterPro" id="IPR058580">
    <property type="entry name" value="DUF2828"/>
</dbReference>
<gene>
    <name evidence="3" type="ORF">CBB_183</name>
</gene>
<dbReference type="Proteomes" id="UP000223891">
    <property type="component" value="Segment"/>
</dbReference>
<dbReference type="InterPro" id="IPR036465">
    <property type="entry name" value="vWFA_dom_sf"/>
</dbReference>